<keyword evidence="3" id="KW-1185">Reference proteome</keyword>
<dbReference type="AlphaFoldDB" id="A0A7I8IJF5"/>
<dbReference type="InterPro" id="IPR001584">
    <property type="entry name" value="Integrase_cat-core"/>
</dbReference>
<dbReference type="Gene3D" id="3.30.420.10">
    <property type="entry name" value="Ribonuclease H-like superfamily/Ribonuclease H"/>
    <property type="match status" value="1"/>
</dbReference>
<dbReference type="GO" id="GO:0003676">
    <property type="term" value="F:nucleic acid binding"/>
    <property type="evidence" value="ECO:0007669"/>
    <property type="project" value="InterPro"/>
</dbReference>
<dbReference type="PANTHER" id="PTHR35046:SF18">
    <property type="entry name" value="RNA-DIRECTED DNA POLYMERASE"/>
    <property type="match status" value="1"/>
</dbReference>
<gene>
    <name evidence="2" type="ORF">SI7747_04004418</name>
</gene>
<dbReference type="InterPro" id="IPR023780">
    <property type="entry name" value="Chromo_domain"/>
</dbReference>
<dbReference type="Gene3D" id="2.40.50.40">
    <property type="match status" value="1"/>
</dbReference>
<proteinExistence type="predicted"/>
<dbReference type="EMBL" id="CACRZD030000004">
    <property type="protein sequence ID" value="CAA6657968.1"/>
    <property type="molecule type" value="Genomic_DNA"/>
</dbReference>
<reference evidence="2 3" key="1">
    <citation type="submission" date="2019-12" db="EMBL/GenBank/DDBJ databases">
        <authorList>
            <person name="Scholz U."/>
            <person name="Mascher M."/>
            <person name="Fiebig A."/>
        </authorList>
    </citation>
    <scope>NUCLEOTIDE SEQUENCE</scope>
</reference>
<organism evidence="2">
    <name type="scientific">Spirodela intermedia</name>
    <name type="common">Intermediate duckweed</name>
    <dbReference type="NCBI Taxonomy" id="51605"/>
    <lineage>
        <taxon>Eukaryota</taxon>
        <taxon>Viridiplantae</taxon>
        <taxon>Streptophyta</taxon>
        <taxon>Embryophyta</taxon>
        <taxon>Tracheophyta</taxon>
        <taxon>Spermatophyta</taxon>
        <taxon>Magnoliopsida</taxon>
        <taxon>Liliopsida</taxon>
        <taxon>Araceae</taxon>
        <taxon>Lemnoideae</taxon>
        <taxon>Spirodela</taxon>
    </lineage>
</organism>
<evidence type="ECO:0000259" key="1">
    <source>
        <dbReference type="PROSITE" id="PS50994"/>
    </source>
</evidence>
<feature type="domain" description="Integrase catalytic" evidence="1">
    <location>
        <begin position="17"/>
        <end position="129"/>
    </location>
</feature>
<dbReference type="PROSITE" id="PS50994">
    <property type="entry name" value="INTEGRASE"/>
    <property type="match status" value="1"/>
</dbReference>
<dbReference type="SUPFAM" id="SSF53098">
    <property type="entry name" value="Ribonuclease H-like"/>
    <property type="match status" value="1"/>
</dbReference>
<protein>
    <recommendedName>
        <fullName evidence="1">Integrase catalytic domain-containing protein</fullName>
    </recommendedName>
</protein>
<dbReference type="SUPFAM" id="SSF54160">
    <property type="entry name" value="Chromo domain-like"/>
    <property type="match status" value="1"/>
</dbReference>
<accession>A0A7I8IJF5</accession>
<evidence type="ECO:0000313" key="3">
    <source>
        <dbReference type="Proteomes" id="UP001189122"/>
    </source>
</evidence>
<dbReference type="EMBL" id="LR743591">
    <property type="protein sequence ID" value="CAA2618251.1"/>
    <property type="molecule type" value="Genomic_DNA"/>
</dbReference>
<dbReference type="InterPro" id="IPR012337">
    <property type="entry name" value="RNaseH-like_sf"/>
</dbReference>
<dbReference type="GO" id="GO:0015074">
    <property type="term" value="P:DNA integration"/>
    <property type="evidence" value="ECO:0007669"/>
    <property type="project" value="InterPro"/>
</dbReference>
<dbReference type="PANTHER" id="PTHR35046">
    <property type="entry name" value="ZINC KNUCKLE (CCHC-TYPE) FAMILY PROTEIN"/>
    <property type="match status" value="1"/>
</dbReference>
<name>A0A7I8IJF5_SPIIN</name>
<dbReference type="InterPro" id="IPR016197">
    <property type="entry name" value="Chromo-like_dom_sf"/>
</dbReference>
<dbReference type="InterPro" id="IPR036397">
    <property type="entry name" value="RNaseH_sf"/>
</dbReference>
<sequence>MRCIFFYNKAENLSYQLTPAPSHSGKDLGGALMDFIEGLPLVSGFNTILVVVDRLSKYAYFSALKHPFTVADVSQIFVRDVVKLHGVPNTLLSDRDWIFLSTFWQELFRLQGTVLHRSTYHPQTDSQTEVLPPQSPIHPVFHVSQLKPTKGGQQYIHNLSYSTMRTRLEVLVKWRDLPTTESTWEPTKRIFHAFLEFLLADKVKLLAGV</sequence>
<dbReference type="Proteomes" id="UP001189122">
    <property type="component" value="Unassembled WGS sequence"/>
</dbReference>
<dbReference type="Pfam" id="PF00385">
    <property type="entry name" value="Chromo"/>
    <property type="match status" value="1"/>
</dbReference>
<evidence type="ECO:0000313" key="2">
    <source>
        <dbReference type="EMBL" id="CAA2618251.1"/>
    </source>
</evidence>